<gene>
    <name evidence="9 11" type="primary">tatB</name>
    <name evidence="11" type="ORF">FKV23_16520</name>
</gene>
<feature type="compositionally biased region" description="Basic and acidic residues" evidence="10">
    <location>
        <begin position="84"/>
        <end position="97"/>
    </location>
</feature>
<evidence type="ECO:0000313" key="12">
    <source>
        <dbReference type="Proteomes" id="UP000317199"/>
    </source>
</evidence>
<evidence type="ECO:0000256" key="9">
    <source>
        <dbReference type="HAMAP-Rule" id="MF_00237"/>
    </source>
</evidence>
<dbReference type="PANTHER" id="PTHR33162:SF1">
    <property type="entry name" value="SEC-INDEPENDENT PROTEIN TRANSLOCASE PROTEIN TATA, CHLOROPLASTIC"/>
    <property type="match status" value="1"/>
</dbReference>
<feature type="region of interest" description="Disordered" evidence="10">
    <location>
        <begin position="72"/>
        <end position="125"/>
    </location>
</feature>
<dbReference type="GO" id="GO:0043953">
    <property type="term" value="P:protein transport by the Tat complex"/>
    <property type="evidence" value="ECO:0007669"/>
    <property type="project" value="UniProtKB-UniRule"/>
</dbReference>
<keyword evidence="2 9" id="KW-0813">Transport</keyword>
<dbReference type="Proteomes" id="UP000317199">
    <property type="component" value="Chromosome"/>
</dbReference>
<reference evidence="11 12" key="1">
    <citation type="submission" date="2019-06" db="EMBL/GenBank/DDBJ databases">
        <title>Lysobacter alkalisoli sp. nov. isolated from saline-alkali soil.</title>
        <authorList>
            <person name="Sun J.-Q."/>
            <person name="Xu L."/>
        </authorList>
    </citation>
    <scope>NUCLEOTIDE SEQUENCE [LARGE SCALE GENOMIC DNA]</scope>
    <source>
        <strain evidence="11 12">SJ-36</strain>
    </source>
</reference>
<evidence type="ECO:0000256" key="3">
    <source>
        <dbReference type="ARBA" id="ARBA00022475"/>
    </source>
</evidence>
<comment type="subcellular location">
    <subcellularLocation>
        <location evidence="9">Cell membrane</location>
        <topology evidence="9">Single-pass membrane protein</topology>
    </subcellularLocation>
    <subcellularLocation>
        <location evidence="1">Membrane</location>
        <topology evidence="1">Single-pass membrane protein</topology>
    </subcellularLocation>
</comment>
<comment type="subunit">
    <text evidence="9">The Tat system comprises two distinct complexes: a TatABC complex, containing multiple copies of TatA, TatB and TatC subunits, and a separate TatA complex, containing only TatA subunits. Substrates initially bind to the TatABC complex, which probably triggers association of the separate TatA complex to form the active translocon.</text>
</comment>
<organism evidence="11 12">
    <name type="scientific">Marilutibacter alkalisoli</name>
    <dbReference type="NCBI Taxonomy" id="2591633"/>
    <lineage>
        <taxon>Bacteria</taxon>
        <taxon>Pseudomonadati</taxon>
        <taxon>Pseudomonadota</taxon>
        <taxon>Gammaproteobacteria</taxon>
        <taxon>Lysobacterales</taxon>
        <taxon>Lysobacteraceae</taxon>
        <taxon>Marilutibacter</taxon>
    </lineage>
</organism>
<dbReference type="Pfam" id="PF02416">
    <property type="entry name" value="TatA_B_E"/>
    <property type="match status" value="1"/>
</dbReference>
<keyword evidence="7 9" id="KW-0811">Translocation</keyword>
<evidence type="ECO:0000313" key="11">
    <source>
        <dbReference type="EMBL" id="QDH71517.1"/>
    </source>
</evidence>
<evidence type="ECO:0000256" key="5">
    <source>
        <dbReference type="ARBA" id="ARBA00022927"/>
    </source>
</evidence>
<dbReference type="InterPro" id="IPR003369">
    <property type="entry name" value="TatA/B/E"/>
</dbReference>
<name>A0A514BVX1_9GAMM</name>
<keyword evidence="6 9" id="KW-1133">Transmembrane helix</keyword>
<comment type="function">
    <text evidence="9">Part of the twin-arginine translocation (Tat) system that transports large folded proteins containing a characteristic twin-arginine motif in their signal peptide across membranes. Together with TatC, TatB is part of a receptor directly interacting with Tat signal peptides. TatB may form an oligomeric binding site that transiently accommodates folded Tat precursor proteins before their translocation.</text>
</comment>
<evidence type="ECO:0000256" key="1">
    <source>
        <dbReference type="ARBA" id="ARBA00004167"/>
    </source>
</evidence>
<evidence type="ECO:0000256" key="2">
    <source>
        <dbReference type="ARBA" id="ARBA00022448"/>
    </source>
</evidence>
<evidence type="ECO:0000256" key="4">
    <source>
        <dbReference type="ARBA" id="ARBA00022692"/>
    </source>
</evidence>
<proteinExistence type="inferred from homology"/>
<keyword evidence="5 9" id="KW-0653">Protein transport</keyword>
<comment type="similarity">
    <text evidence="9">Belongs to the TatB family.</text>
</comment>
<dbReference type="HAMAP" id="MF_00237">
    <property type="entry name" value="TatB"/>
    <property type="match status" value="1"/>
</dbReference>
<evidence type="ECO:0000256" key="6">
    <source>
        <dbReference type="ARBA" id="ARBA00022989"/>
    </source>
</evidence>
<sequence>MFDIGFTEIFVIAVIALLVLGPERLPRAARFAGLWVRRARAQWYSVKTEFERELADEELKRSLLDARDDLREAGRSLNEGGAALRREIETMDPDRAAADPAPSEPAGDPPAPTDTPPSDDPAPRA</sequence>
<dbReference type="RefSeq" id="WP_141624849.1">
    <property type="nucleotide sequence ID" value="NZ_CP041242.1"/>
</dbReference>
<dbReference type="GO" id="GO:0033281">
    <property type="term" value="C:TAT protein transport complex"/>
    <property type="evidence" value="ECO:0007669"/>
    <property type="project" value="UniProtKB-UniRule"/>
</dbReference>
<keyword evidence="8 9" id="KW-0472">Membrane</keyword>
<evidence type="ECO:0000256" key="10">
    <source>
        <dbReference type="SAM" id="MobiDB-lite"/>
    </source>
</evidence>
<dbReference type="KEGG" id="lyj:FKV23_16520"/>
<keyword evidence="12" id="KW-1185">Reference proteome</keyword>
<dbReference type="EMBL" id="CP041242">
    <property type="protein sequence ID" value="QDH71517.1"/>
    <property type="molecule type" value="Genomic_DNA"/>
</dbReference>
<keyword evidence="3 9" id="KW-1003">Cell membrane</keyword>
<evidence type="ECO:0000256" key="8">
    <source>
        <dbReference type="ARBA" id="ARBA00023136"/>
    </source>
</evidence>
<protein>
    <recommendedName>
        <fullName evidence="9">Sec-independent protein translocase protein TatB</fullName>
    </recommendedName>
</protein>
<accession>A0A514BVX1</accession>
<dbReference type="GO" id="GO:0008320">
    <property type="term" value="F:protein transmembrane transporter activity"/>
    <property type="evidence" value="ECO:0007669"/>
    <property type="project" value="UniProtKB-UniRule"/>
</dbReference>
<evidence type="ECO:0000256" key="7">
    <source>
        <dbReference type="ARBA" id="ARBA00023010"/>
    </source>
</evidence>
<dbReference type="InterPro" id="IPR018448">
    <property type="entry name" value="TatB"/>
</dbReference>
<dbReference type="NCBIfam" id="TIGR01410">
    <property type="entry name" value="tatB"/>
    <property type="match status" value="1"/>
</dbReference>
<dbReference type="PANTHER" id="PTHR33162">
    <property type="entry name" value="SEC-INDEPENDENT PROTEIN TRANSLOCASE PROTEIN TATA, CHLOROPLASTIC"/>
    <property type="match status" value="1"/>
</dbReference>
<dbReference type="AlphaFoldDB" id="A0A514BVX1"/>
<feature type="compositionally biased region" description="Pro residues" evidence="10">
    <location>
        <begin position="107"/>
        <end position="125"/>
    </location>
</feature>
<dbReference type="OrthoDB" id="9816005at2"/>
<dbReference type="Gene3D" id="1.20.5.3310">
    <property type="match status" value="1"/>
</dbReference>
<dbReference type="PRINTS" id="PR01506">
    <property type="entry name" value="TATBPROTEIN"/>
</dbReference>
<keyword evidence="4 9" id="KW-0812">Transmembrane</keyword>